<protein>
    <submittedName>
        <fullName evidence="1">Uncharacterized protein</fullName>
    </submittedName>
</protein>
<name>A0ACD6AGB0_AVESA</name>
<sequence length="190" mass="21018">MVRPPRTSTGRHRIQEMRLIPDESKRHVTFSKRRPTLFKACSHLSLDFPGTRAAAIVFSRAGKVYAVGCPSVDAAVLINDDAAAVDDDLGALEELRGAKEAAAKHVADKMQRMKAVGDKVLEAQAGRSFWWEADTEMLGEPELPDFATALHRLRDNVSRHVNRLARRPPSPEAPIAQGGDAAAYQWDFNY</sequence>
<reference evidence="1" key="1">
    <citation type="submission" date="2025-09" db="UniProtKB">
        <authorList>
            <consortium name="EnsemblPlants"/>
        </authorList>
    </citation>
    <scope>IDENTIFICATION</scope>
</reference>
<dbReference type="Proteomes" id="UP001732700">
    <property type="component" value="Unassembled WGS sequence"/>
</dbReference>
<accession>A0ACD6AGB0</accession>
<dbReference type="EnsemblPlants" id="AVESA.00010b.r2.UnG1401050.1">
    <property type="protein sequence ID" value="AVESA.00010b.r2.UnG1401050.1.CDS.1"/>
    <property type="gene ID" value="AVESA.00010b.r2.UnG1401050"/>
</dbReference>
<proteinExistence type="predicted"/>
<evidence type="ECO:0000313" key="1">
    <source>
        <dbReference type="EnsemblPlants" id="AVESA.00010b.r2.UnG1401050.1.CDS.1"/>
    </source>
</evidence>
<keyword evidence="2" id="KW-1185">Reference proteome</keyword>
<evidence type="ECO:0000313" key="2">
    <source>
        <dbReference type="Proteomes" id="UP001732700"/>
    </source>
</evidence>
<organism evidence="1 2">
    <name type="scientific">Avena sativa</name>
    <name type="common">Oat</name>
    <dbReference type="NCBI Taxonomy" id="4498"/>
    <lineage>
        <taxon>Eukaryota</taxon>
        <taxon>Viridiplantae</taxon>
        <taxon>Streptophyta</taxon>
        <taxon>Embryophyta</taxon>
        <taxon>Tracheophyta</taxon>
        <taxon>Spermatophyta</taxon>
        <taxon>Magnoliopsida</taxon>
        <taxon>Liliopsida</taxon>
        <taxon>Poales</taxon>
        <taxon>Poaceae</taxon>
        <taxon>BOP clade</taxon>
        <taxon>Pooideae</taxon>
        <taxon>Poodae</taxon>
        <taxon>Poeae</taxon>
        <taxon>Poeae Chloroplast Group 1 (Aveneae type)</taxon>
        <taxon>Aveninae</taxon>
        <taxon>Avena</taxon>
    </lineage>
</organism>